<dbReference type="AlphaFoldDB" id="A0A1S0U3E2"/>
<evidence type="ECO:0000313" key="1">
    <source>
        <dbReference type="EMBL" id="EFO24723.1"/>
    </source>
</evidence>
<reference evidence="1" key="1">
    <citation type="submission" date="2012-04" db="EMBL/GenBank/DDBJ databases">
        <title>The Genome Sequence of Loa loa.</title>
        <authorList>
            <consortium name="The Broad Institute Genome Sequencing Platform"/>
            <consortium name="Broad Institute Genome Sequencing Center for Infectious Disease"/>
            <person name="Nutman T.B."/>
            <person name="Fink D.L."/>
            <person name="Russ C."/>
            <person name="Young S."/>
            <person name="Zeng Q."/>
            <person name="Gargeya S."/>
            <person name="Alvarado L."/>
            <person name="Berlin A."/>
            <person name="Chapman S.B."/>
            <person name="Chen Z."/>
            <person name="Freedman E."/>
            <person name="Gellesch M."/>
            <person name="Goldberg J."/>
            <person name="Griggs A."/>
            <person name="Gujja S."/>
            <person name="Heilman E.R."/>
            <person name="Heiman D."/>
            <person name="Howarth C."/>
            <person name="Mehta T."/>
            <person name="Neiman D."/>
            <person name="Pearson M."/>
            <person name="Roberts A."/>
            <person name="Saif S."/>
            <person name="Shea T."/>
            <person name="Shenoy N."/>
            <person name="Sisk P."/>
            <person name="Stolte C."/>
            <person name="Sykes S."/>
            <person name="White J."/>
            <person name="Yandava C."/>
            <person name="Haas B."/>
            <person name="Henn M.R."/>
            <person name="Nusbaum C."/>
            <person name="Birren B."/>
        </authorList>
    </citation>
    <scope>NUCLEOTIDE SEQUENCE [LARGE SCALE GENOMIC DNA]</scope>
</reference>
<protein>
    <submittedName>
        <fullName evidence="1">Uncharacterized protein</fullName>
    </submittedName>
</protein>
<dbReference type="EMBL" id="JH712067">
    <property type="protein sequence ID" value="EFO24723.1"/>
    <property type="molecule type" value="Genomic_DNA"/>
</dbReference>
<sequence>MDFTYLLFGVSSRDFPQSSDTSQHLLVHLQWLKSWFSIEVVFIKRGNCWGRNLIKNSMKYKLKHVLIMEESPFSSWRYYKSVVVNIHRAHEFYTKHENVKFS</sequence>
<name>A0A1S0U3E2_LOALO</name>
<dbReference type="RefSeq" id="XP_003139343.1">
    <property type="nucleotide sequence ID" value="XM_003139295.1"/>
</dbReference>
<accession>A0A1S0U3E2</accession>
<gene>
    <name evidence="1" type="ORF">LOAG_03758</name>
</gene>
<proteinExistence type="predicted"/>
<dbReference type="InParanoid" id="A0A1S0U3E2"/>
<dbReference type="CTD" id="9941155"/>
<dbReference type="GeneID" id="9941155"/>
<organism evidence="1">
    <name type="scientific">Loa loa</name>
    <name type="common">Eye worm</name>
    <name type="synonym">Filaria loa</name>
    <dbReference type="NCBI Taxonomy" id="7209"/>
    <lineage>
        <taxon>Eukaryota</taxon>
        <taxon>Metazoa</taxon>
        <taxon>Ecdysozoa</taxon>
        <taxon>Nematoda</taxon>
        <taxon>Chromadorea</taxon>
        <taxon>Rhabditida</taxon>
        <taxon>Spirurina</taxon>
        <taxon>Spiruromorpha</taxon>
        <taxon>Filarioidea</taxon>
        <taxon>Onchocercidae</taxon>
        <taxon>Loa</taxon>
    </lineage>
</organism>
<dbReference type="KEGG" id="loa:LOAG_03758"/>